<dbReference type="InterPro" id="IPR016518">
    <property type="entry name" value="Alpha-L-fucosidase"/>
</dbReference>
<evidence type="ECO:0000259" key="3">
    <source>
        <dbReference type="Pfam" id="PF22124"/>
    </source>
</evidence>
<feature type="signal peptide" evidence="1">
    <location>
        <begin position="1"/>
        <end position="21"/>
    </location>
</feature>
<dbReference type="PIRSF" id="PIRSF007663">
    <property type="entry name" value="UCP007663"/>
    <property type="match status" value="1"/>
</dbReference>
<dbReference type="RefSeq" id="WP_117723347.1">
    <property type="nucleotide sequence ID" value="NZ_QSUL01000002.1"/>
</dbReference>
<dbReference type="InterPro" id="IPR054363">
    <property type="entry name" value="GH95_cat"/>
</dbReference>
<dbReference type="EMBL" id="QSUL01000002">
    <property type="protein sequence ID" value="RGN39407.1"/>
    <property type="molecule type" value="Genomic_DNA"/>
</dbReference>
<protein>
    <submittedName>
        <fullName evidence="4">Glycoside hydrolase family 95 protein</fullName>
    </submittedName>
</protein>
<dbReference type="Gene3D" id="1.50.10.10">
    <property type="match status" value="1"/>
</dbReference>
<dbReference type="InterPro" id="IPR013780">
    <property type="entry name" value="Glyco_hydro_b"/>
</dbReference>
<dbReference type="Pfam" id="PF22124">
    <property type="entry name" value="Glyco_hydro_95_cat"/>
    <property type="match status" value="1"/>
</dbReference>
<sequence length="790" mass="88651">MWNKKILYSALVCIASLGAYAQPVIRQAHSNRFPTTYTKWQEALLAGNGKMGIMVFGNPLHETVVFTDRSFNFPGAKPRTFAEVPRDTLDLIKKYCATGKFKEANDLAVRTSHWRDGGEGGRHPGFALKIDMDASGEIKDYSRISNYETGEITVRWSDARGEWERRSFVSRDANVSVFELQAPSAGKLNCAVSLQMPAEMNFPKGMKMNCLHAEDYLNIRVNYAPPMDAEGYEGGIRVKQSGGSCFLRNDTLYIQDASKVLLLARTEKYAPDCAAEWDKGLLKEALNKIKPDYKALVKAHKAIHAAIFNRVKMDLGASPAERLLSNEELLEKQKQTDSPVLALWERIFDAGRYHFLSSGNELTPPDLLGIWTGDCNAGWGGYYHLDANLNLQVSGGNTGAMPEVMEGYFHLNEVWRKDFETNAFKLLGCRGMLACGNTPGLSSGLMASINDFYPYHYATGEEAWLLYPFWEHYLITEDKAFLQNRLYPLLKCMGEFYEDFLKYKDDEGYYIIAGSVSPENQPSNLRVSLLNNSAFDLSGARFILSTLVKVCDLLGEEQGTGGGKQRWKHLLDSLPPYRINEDGAIKEWGWPGLAESYNHRHSSHLMMVWPYREFSEDKTPELYKAAHRALQMRDRHNYENAGHGYLHAALIAAGLHDTSSLKNKLLTLTQKDFYYNSLSTAHYPNFGTFCTDVCHAVPGVLIEMLVGSDEEGIELLPALVAGIERGSISGIKARCGVTVEQLSWNLSDNKVYATLYSAKDRKIKLKLGQSYDEIISLRGGKAKKVIINYQ</sequence>
<dbReference type="InterPro" id="IPR008928">
    <property type="entry name" value="6-hairpin_glycosidase_sf"/>
</dbReference>
<accession>A0A3E5BP61</accession>
<dbReference type="AlphaFoldDB" id="A0A3E5BP61"/>
<dbReference type="Proteomes" id="UP000260983">
    <property type="component" value="Unassembled WGS sequence"/>
</dbReference>
<dbReference type="SUPFAM" id="SSF48208">
    <property type="entry name" value="Six-hairpin glycosidases"/>
    <property type="match status" value="1"/>
</dbReference>
<dbReference type="GO" id="GO:0005975">
    <property type="term" value="P:carbohydrate metabolic process"/>
    <property type="evidence" value="ECO:0007669"/>
    <property type="project" value="InterPro"/>
</dbReference>
<evidence type="ECO:0000259" key="2">
    <source>
        <dbReference type="Pfam" id="PF14498"/>
    </source>
</evidence>
<feature type="chain" id="PRO_5017686809" evidence="1">
    <location>
        <begin position="22"/>
        <end position="790"/>
    </location>
</feature>
<keyword evidence="4" id="KW-0378">Hydrolase</keyword>
<name>A0A3E5BP61_9BACE</name>
<dbReference type="Pfam" id="PF14498">
    <property type="entry name" value="Glyco_hyd_65N_2"/>
    <property type="match status" value="1"/>
</dbReference>
<dbReference type="InterPro" id="IPR027414">
    <property type="entry name" value="GH95_N_dom"/>
</dbReference>
<dbReference type="PANTHER" id="PTHR31084">
    <property type="entry name" value="ALPHA-L-FUCOSIDASE 2"/>
    <property type="match status" value="1"/>
</dbReference>
<keyword evidence="1" id="KW-0732">Signal</keyword>
<feature type="domain" description="Glycosyl hydrolase family 95 catalytic" evidence="3">
    <location>
        <begin position="293"/>
        <end position="705"/>
    </location>
</feature>
<proteinExistence type="predicted"/>
<organism evidence="4 5">
    <name type="scientific">Bacteroides oleiciplenus</name>
    <dbReference type="NCBI Taxonomy" id="626931"/>
    <lineage>
        <taxon>Bacteria</taxon>
        <taxon>Pseudomonadati</taxon>
        <taxon>Bacteroidota</taxon>
        <taxon>Bacteroidia</taxon>
        <taxon>Bacteroidales</taxon>
        <taxon>Bacteroidaceae</taxon>
        <taxon>Bacteroides</taxon>
    </lineage>
</organism>
<dbReference type="PANTHER" id="PTHR31084:SF0">
    <property type="entry name" value="ALPHA-L-FUCOSIDASE 2"/>
    <property type="match status" value="1"/>
</dbReference>
<dbReference type="Gene3D" id="2.70.98.50">
    <property type="entry name" value="putative glycoside hydrolase family protein from bacillus halodurans"/>
    <property type="match status" value="1"/>
</dbReference>
<comment type="caution">
    <text evidence="4">The sequence shown here is derived from an EMBL/GenBank/DDBJ whole genome shotgun (WGS) entry which is preliminary data.</text>
</comment>
<dbReference type="InterPro" id="IPR012341">
    <property type="entry name" value="6hp_glycosidase-like_sf"/>
</dbReference>
<evidence type="ECO:0000313" key="4">
    <source>
        <dbReference type="EMBL" id="RGN39407.1"/>
    </source>
</evidence>
<dbReference type="GO" id="GO:0004560">
    <property type="term" value="F:alpha-L-fucosidase activity"/>
    <property type="evidence" value="ECO:0007669"/>
    <property type="project" value="InterPro"/>
</dbReference>
<evidence type="ECO:0000313" key="5">
    <source>
        <dbReference type="Proteomes" id="UP000260983"/>
    </source>
</evidence>
<gene>
    <name evidence="4" type="ORF">DXB65_03510</name>
</gene>
<dbReference type="Gene3D" id="2.60.40.1180">
    <property type="entry name" value="Golgi alpha-mannosidase II"/>
    <property type="match status" value="1"/>
</dbReference>
<feature type="domain" description="Glycosyl hydrolase family 95 N-terminal" evidence="2">
    <location>
        <begin position="38"/>
        <end position="265"/>
    </location>
</feature>
<evidence type="ECO:0000256" key="1">
    <source>
        <dbReference type="SAM" id="SignalP"/>
    </source>
</evidence>
<reference evidence="4 5" key="1">
    <citation type="submission" date="2018-08" db="EMBL/GenBank/DDBJ databases">
        <title>A genome reference for cultivated species of the human gut microbiota.</title>
        <authorList>
            <person name="Zou Y."/>
            <person name="Xue W."/>
            <person name="Luo G."/>
        </authorList>
    </citation>
    <scope>NUCLEOTIDE SEQUENCE [LARGE SCALE GENOMIC DNA]</scope>
    <source>
        <strain evidence="4 5">OM05-15BH</strain>
    </source>
</reference>